<evidence type="ECO:0000259" key="3">
    <source>
        <dbReference type="Pfam" id="PF08028"/>
    </source>
</evidence>
<dbReference type="InterPro" id="IPR046373">
    <property type="entry name" value="Acyl-CoA_Oxase/DH_mid-dom_sf"/>
</dbReference>
<keyword evidence="1" id="KW-0560">Oxidoreductase</keyword>
<dbReference type="RefSeq" id="WP_138251933.1">
    <property type="nucleotide sequence ID" value="NZ_VAVZ01000004.1"/>
</dbReference>
<protein>
    <submittedName>
        <fullName evidence="4">Acyl-CoA dehydrogenase</fullName>
    </submittedName>
</protein>
<dbReference type="InterPro" id="IPR009100">
    <property type="entry name" value="AcylCoA_DH/oxidase_NM_dom_sf"/>
</dbReference>
<accession>A0A5R9BGG8</accession>
<proteinExistence type="predicted"/>
<feature type="domain" description="Acyl-CoA dehydrogenase C-terminal" evidence="3">
    <location>
        <begin position="245"/>
        <end position="380"/>
    </location>
</feature>
<dbReference type="GO" id="GO:0006552">
    <property type="term" value="P:L-leucine catabolic process"/>
    <property type="evidence" value="ECO:0007669"/>
    <property type="project" value="TreeGrafter"/>
</dbReference>
<organism evidence="4 5">
    <name type="scientific">Nesterenkonia salmonea</name>
    <dbReference type="NCBI Taxonomy" id="1804987"/>
    <lineage>
        <taxon>Bacteria</taxon>
        <taxon>Bacillati</taxon>
        <taxon>Actinomycetota</taxon>
        <taxon>Actinomycetes</taxon>
        <taxon>Micrococcales</taxon>
        <taxon>Micrococcaceae</taxon>
        <taxon>Nesterenkonia</taxon>
    </lineage>
</organism>
<dbReference type="SUPFAM" id="SSF47203">
    <property type="entry name" value="Acyl-CoA dehydrogenase C-terminal domain-like"/>
    <property type="match status" value="1"/>
</dbReference>
<dbReference type="SUPFAM" id="SSF56645">
    <property type="entry name" value="Acyl-CoA dehydrogenase NM domain-like"/>
    <property type="match status" value="1"/>
</dbReference>
<evidence type="ECO:0000256" key="1">
    <source>
        <dbReference type="ARBA" id="ARBA00023002"/>
    </source>
</evidence>
<dbReference type="Gene3D" id="1.10.540.10">
    <property type="entry name" value="Acyl-CoA dehydrogenase/oxidase, N-terminal domain"/>
    <property type="match status" value="1"/>
</dbReference>
<reference evidence="4 5" key="1">
    <citation type="submission" date="2019-05" db="EMBL/GenBank/DDBJ databases">
        <title>Nesterenkonia sp. GY074 isolated from the Southern Atlantic Ocean.</title>
        <authorList>
            <person name="Zhang G."/>
        </authorList>
    </citation>
    <scope>NUCLEOTIDE SEQUENCE [LARGE SCALE GENOMIC DNA]</scope>
    <source>
        <strain evidence="4 5">GY074</strain>
    </source>
</reference>
<gene>
    <name evidence="4" type="ORF">FEF26_02350</name>
</gene>
<dbReference type="Pfam" id="PF02771">
    <property type="entry name" value="Acyl-CoA_dh_N"/>
    <property type="match status" value="1"/>
</dbReference>
<dbReference type="PANTHER" id="PTHR43884">
    <property type="entry name" value="ACYL-COA DEHYDROGENASE"/>
    <property type="match status" value="1"/>
</dbReference>
<dbReference type="Gene3D" id="2.40.110.10">
    <property type="entry name" value="Butyryl-CoA Dehydrogenase, subunit A, domain 2"/>
    <property type="match status" value="1"/>
</dbReference>
<dbReference type="GO" id="GO:0050660">
    <property type="term" value="F:flavin adenine dinucleotide binding"/>
    <property type="evidence" value="ECO:0007669"/>
    <property type="project" value="InterPro"/>
</dbReference>
<dbReference type="Pfam" id="PF08028">
    <property type="entry name" value="Acyl-CoA_dh_2"/>
    <property type="match status" value="1"/>
</dbReference>
<dbReference type="AlphaFoldDB" id="A0A5R9BGG8"/>
<dbReference type="OrthoDB" id="571684at2"/>
<dbReference type="EMBL" id="VAVZ01000004">
    <property type="protein sequence ID" value="TLP99746.1"/>
    <property type="molecule type" value="Genomic_DNA"/>
</dbReference>
<comment type="caution">
    <text evidence="4">The sequence shown here is derived from an EMBL/GenBank/DDBJ whole genome shotgun (WGS) entry which is preliminary data.</text>
</comment>
<dbReference type="InterPro" id="IPR036250">
    <property type="entry name" value="AcylCo_DH-like_C"/>
</dbReference>
<evidence type="ECO:0000313" key="5">
    <source>
        <dbReference type="Proteomes" id="UP000310458"/>
    </source>
</evidence>
<name>A0A5R9BGG8_9MICC</name>
<keyword evidence="5" id="KW-1185">Reference proteome</keyword>
<dbReference type="GO" id="GO:0008470">
    <property type="term" value="F:3-methylbutanoyl-CoA dehydrogenase activity"/>
    <property type="evidence" value="ECO:0007669"/>
    <property type="project" value="TreeGrafter"/>
</dbReference>
<feature type="domain" description="Acyl-CoA dehydrogenase/oxidase N-terminal" evidence="2">
    <location>
        <begin position="24"/>
        <end position="125"/>
    </location>
</feature>
<dbReference type="PANTHER" id="PTHR43884:SF12">
    <property type="entry name" value="ISOVALERYL-COA DEHYDROGENASE, MITOCHONDRIAL-RELATED"/>
    <property type="match status" value="1"/>
</dbReference>
<evidence type="ECO:0000259" key="2">
    <source>
        <dbReference type="Pfam" id="PF02771"/>
    </source>
</evidence>
<dbReference type="InterPro" id="IPR037069">
    <property type="entry name" value="AcylCoA_DH/ox_N_sf"/>
</dbReference>
<evidence type="ECO:0000313" key="4">
    <source>
        <dbReference type="EMBL" id="TLP99746.1"/>
    </source>
</evidence>
<dbReference type="Proteomes" id="UP000310458">
    <property type="component" value="Unassembled WGS sequence"/>
</dbReference>
<dbReference type="InterPro" id="IPR013786">
    <property type="entry name" value="AcylCoA_DH/ox_N"/>
</dbReference>
<dbReference type="Gene3D" id="1.20.140.10">
    <property type="entry name" value="Butyryl-CoA Dehydrogenase, subunit A, domain 3"/>
    <property type="match status" value="1"/>
</dbReference>
<dbReference type="PIRSF" id="PIRSF016578">
    <property type="entry name" value="HsaA"/>
    <property type="match status" value="1"/>
</dbReference>
<dbReference type="InterPro" id="IPR013107">
    <property type="entry name" value="Acyl-CoA_DH_C"/>
</dbReference>
<sequence>MTETPRSHWTGNAPTEEVLHWSQIAENVAQTLAQDAVARDRANETPYAEAKLLKESGLVTLLIPQQFGGGGAHWSTAFEAVRILARADASIAQLLAYHYINEGNIVFTIADPAKRERWYRDSAAGQWIWGDSVNPTDPDLTLEPAGDGWVLTGKKRYSTGSVVGDALLVNARITSGHEEGKVLTFVLENGREGVTYVDDWDFLGQRLSSSNTVTYDHVKVRPHDVLDALSDEPYSTLVTAGIQLAFGNLYLGIAEGALGKARDLINARPNAWFLSPADKYRHDPFVQRLVGDFKARAAAVAALAEKVNRRFEDVVALGDGVTAQLRGELAIEIAELKVISSDVTTQLTHQIFEATGTSSTASKHGFDLYWRNIRTHSLHDPVDYKKLEVGAHYLNGEFQPLSLYT</sequence>